<evidence type="ECO:0000313" key="1">
    <source>
        <dbReference type="EMBL" id="SVC89240.1"/>
    </source>
</evidence>
<proteinExistence type="predicted"/>
<feature type="non-terminal residue" evidence="1">
    <location>
        <position position="41"/>
    </location>
</feature>
<reference evidence="1" key="1">
    <citation type="submission" date="2018-05" db="EMBL/GenBank/DDBJ databases">
        <authorList>
            <person name="Lanie J.A."/>
            <person name="Ng W.-L."/>
            <person name="Kazmierczak K.M."/>
            <person name="Andrzejewski T.M."/>
            <person name="Davidsen T.M."/>
            <person name="Wayne K.J."/>
            <person name="Tettelin H."/>
            <person name="Glass J.I."/>
            <person name="Rusch D."/>
            <person name="Podicherti R."/>
            <person name="Tsui H.-C.T."/>
            <person name="Winkler M.E."/>
        </authorList>
    </citation>
    <scope>NUCLEOTIDE SEQUENCE</scope>
</reference>
<dbReference type="EMBL" id="UINC01117072">
    <property type="protein sequence ID" value="SVC89240.1"/>
    <property type="molecule type" value="Genomic_DNA"/>
</dbReference>
<organism evidence="1">
    <name type="scientific">marine metagenome</name>
    <dbReference type="NCBI Taxonomy" id="408172"/>
    <lineage>
        <taxon>unclassified sequences</taxon>
        <taxon>metagenomes</taxon>
        <taxon>ecological metagenomes</taxon>
    </lineage>
</organism>
<accession>A0A382QWE6</accession>
<protein>
    <submittedName>
        <fullName evidence="1">Uncharacterized protein</fullName>
    </submittedName>
</protein>
<sequence length="41" mass="4372">MRAIRITRCLFLFVVAGLVTALAASDVSTPESSTVVVGQEY</sequence>
<dbReference type="AlphaFoldDB" id="A0A382QWE6"/>
<name>A0A382QWE6_9ZZZZ</name>
<gene>
    <name evidence="1" type="ORF">METZ01_LOCUS342094</name>
</gene>